<protein>
    <submittedName>
        <fullName evidence="1">Nitroreductase family deazaflavin-dependent oxidoreductase</fullName>
    </submittedName>
</protein>
<organism evidence="1 2">
    <name type="scientific">Candidatus Neomicrothrix subdominans</name>
    <dbReference type="NCBI Taxonomy" id="2954438"/>
    <lineage>
        <taxon>Bacteria</taxon>
        <taxon>Bacillati</taxon>
        <taxon>Actinomycetota</taxon>
        <taxon>Acidimicrobiia</taxon>
        <taxon>Acidimicrobiales</taxon>
        <taxon>Microthrixaceae</taxon>
        <taxon>Candidatus Neomicrothrix</taxon>
    </lineage>
</organism>
<sequence length="102" mass="11926">MVEHDTVTDEYIVCAGLGRSSDWYRNLVARPALRVQVGNRSWEPRQRLLDVTEAADRFARYEHRHPRTAKRLLAWMERSYDGSDAGRLAMMDEMPMVAFGRR</sequence>
<proteinExistence type="predicted"/>
<reference evidence="1 2" key="1">
    <citation type="submission" date="2020-10" db="EMBL/GenBank/DDBJ databases">
        <title>Connecting structure to function with the recovery of over 1000 high-quality activated sludge metagenome-assembled genomes encoding full-length rRNA genes using long-read sequencing.</title>
        <authorList>
            <person name="Singleton C.M."/>
            <person name="Petriglieri F."/>
            <person name="Kristensen J.M."/>
            <person name="Kirkegaard R.H."/>
            <person name="Michaelsen T.Y."/>
            <person name="Andersen M.H."/>
            <person name="Karst S.M."/>
            <person name="Dueholm M.S."/>
            <person name="Nielsen P.H."/>
            <person name="Albertsen M."/>
        </authorList>
    </citation>
    <scope>NUCLEOTIDE SEQUENCE [LARGE SCALE GENOMIC DNA]</scope>
    <source>
        <strain evidence="1">Lyne_18-Q3-R50-59_MAXAC.006</strain>
    </source>
</reference>
<dbReference type="Pfam" id="PF04075">
    <property type="entry name" value="F420H2_quin_red"/>
    <property type="match status" value="1"/>
</dbReference>
<name>A0A936NBG0_9ACTN</name>
<dbReference type="AlphaFoldDB" id="A0A936NBG0"/>
<dbReference type="InterPro" id="IPR004378">
    <property type="entry name" value="F420H2_quin_Rdtase"/>
</dbReference>
<dbReference type="Proteomes" id="UP000727993">
    <property type="component" value="Unassembled WGS sequence"/>
</dbReference>
<dbReference type="GO" id="GO:0016491">
    <property type="term" value="F:oxidoreductase activity"/>
    <property type="evidence" value="ECO:0007669"/>
    <property type="project" value="InterPro"/>
</dbReference>
<evidence type="ECO:0000313" key="2">
    <source>
        <dbReference type="Proteomes" id="UP000727993"/>
    </source>
</evidence>
<gene>
    <name evidence="1" type="ORF">IPN02_10460</name>
</gene>
<dbReference type="InterPro" id="IPR012349">
    <property type="entry name" value="Split_barrel_FMN-bd"/>
</dbReference>
<accession>A0A936NBG0</accession>
<dbReference type="Gene3D" id="2.30.110.10">
    <property type="entry name" value="Electron Transport, Fmn-binding Protein, Chain A"/>
    <property type="match status" value="1"/>
</dbReference>
<evidence type="ECO:0000313" key="1">
    <source>
        <dbReference type="EMBL" id="MBK9297230.1"/>
    </source>
</evidence>
<comment type="caution">
    <text evidence="1">The sequence shown here is derived from an EMBL/GenBank/DDBJ whole genome shotgun (WGS) entry which is preliminary data.</text>
</comment>
<dbReference type="EMBL" id="JADJZA010000007">
    <property type="protein sequence ID" value="MBK9297230.1"/>
    <property type="molecule type" value="Genomic_DNA"/>
</dbReference>